<gene>
    <name evidence="9" type="ORF">MFLO_05615</name>
</gene>
<keyword evidence="3" id="KW-0479">Metal-binding</keyword>
<evidence type="ECO:0000256" key="7">
    <source>
        <dbReference type="ARBA" id="ARBA00023150"/>
    </source>
</evidence>
<evidence type="ECO:0000259" key="8">
    <source>
        <dbReference type="Pfam" id="PF12804"/>
    </source>
</evidence>
<dbReference type="InterPro" id="IPR013482">
    <property type="entry name" value="Molybde_CF_guanTrfase"/>
</dbReference>
<dbReference type="Pfam" id="PF12804">
    <property type="entry name" value="NTP_transf_3"/>
    <property type="match status" value="1"/>
</dbReference>
<dbReference type="InterPro" id="IPR025877">
    <property type="entry name" value="MobA-like_NTP_Trfase"/>
</dbReference>
<comment type="caution">
    <text evidence="9">The sequence shown here is derived from an EMBL/GenBank/DDBJ whole genome shotgun (WGS) entry which is preliminary data.</text>
</comment>
<accession>A0ABP3B266</accession>
<reference evidence="9 10" key="1">
    <citation type="journal article" date="2014" name="Int. J. Syst. Evol. Microbiol.">
        <title>Listeria floridensis sp. nov., Listeria aquatica sp. nov., Listeria cornellensis sp. nov., Listeria riparia sp. nov. and Listeria grandensis sp. nov., from agricultural and natural environments.</title>
        <authorList>
            <person name="den Bakker H.C."/>
            <person name="Warchocki S."/>
            <person name="Wright E.M."/>
            <person name="Allred A.F."/>
            <person name="Ahlstrom C."/>
            <person name="Manuel C.S."/>
            <person name="Stasiewicz M.J."/>
            <person name="Burrell A."/>
            <person name="Roof S."/>
            <person name="Strawn L."/>
            <person name="Fortes E.D."/>
            <person name="Nightingale K.K."/>
            <person name="Kephart D."/>
            <person name="Wiedmann M."/>
        </authorList>
    </citation>
    <scope>NUCLEOTIDE SEQUENCE [LARGE SCALE GENOMIC DNA]</scope>
    <source>
        <strain evidence="9 10">FSL S10-1187</strain>
    </source>
</reference>
<dbReference type="InterPro" id="IPR029044">
    <property type="entry name" value="Nucleotide-diphossugar_trans"/>
</dbReference>
<name>A0ABP3B266_9LIST</name>
<dbReference type="Gene3D" id="3.90.550.10">
    <property type="entry name" value="Spore Coat Polysaccharide Biosynthesis Protein SpsA, Chain A"/>
    <property type="match status" value="1"/>
</dbReference>
<dbReference type="RefSeq" id="WP_241433546.1">
    <property type="nucleotide sequence ID" value="NZ_AODF01000008.1"/>
</dbReference>
<dbReference type="SUPFAM" id="SSF53448">
    <property type="entry name" value="Nucleotide-diphospho-sugar transferases"/>
    <property type="match status" value="1"/>
</dbReference>
<evidence type="ECO:0000256" key="3">
    <source>
        <dbReference type="ARBA" id="ARBA00022723"/>
    </source>
</evidence>
<evidence type="ECO:0000313" key="10">
    <source>
        <dbReference type="Proteomes" id="UP000019249"/>
    </source>
</evidence>
<keyword evidence="1" id="KW-0963">Cytoplasm</keyword>
<keyword evidence="2" id="KW-0808">Transferase</keyword>
<feature type="domain" description="MobA-like NTP transferase" evidence="8">
    <location>
        <begin position="9"/>
        <end position="170"/>
    </location>
</feature>
<evidence type="ECO:0000256" key="5">
    <source>
        <dbReference type="ARBA" id="ARBA00022842"/>
    </source>
</evidence>
<dbReference type="PANTHER" id="PTHR19136">
    <property type="entry name" value="MOLYBDENUM COFACTOR GUANYLYLTRANSFERASE"/>
    <property type="match status" value="1"/>
</dbReference>
<evidence type="ECO:0000313" key="9">
    <source>
        <dbReference type="EMBL" id="EUJ33048.1"/>
    </source>
</evidence>
<keyword evidence="6" id="KW-0342">GTP-binding</keyword>
<sequence length="191" mass="21397">MKKNNMKIIVLAGGKSTRFGSDKAFFTPEGHDGATFIEMIVKKLIPLQADILISINPSQERAMKQLFAGQSRVKFVIDHENLAEYGPLGGLYSAVHLDAADQTASYMIIPVDLPDIRTSDLALLAEAENVFIKTPLQSHYLLAHLPAFRAEIDTCIAKGEHRMRDLLEKLGTKPLHFPKEAERYFFNQNTK</sequence>
<evidence type="ECO:0000256" key="6">
    <source>
        <dbReference type="ARBA" id="ARBA00023134"/>
    </source>
</evidence>
<proteinExistence type="predicted"/>
<protein>
    <submittedName>
        <fullName evidence="9">Molybdopterin-guanine dinucleotide biosynthesis protein A</fullName>
    </submittedName>
</protein>
<dbReference type="Proteomes" id="UP000019249">
    <property type="component" value="Unassembled WGS sequence"/>
</dbReference>
<dbReference type="CDD" id="cd02503">
    <property type="entry name" value="MobA"/>
    <property type="match status" value="1"/>
</dbReference>
<evidence type="ECO:0000256" key="4">
    <source>
        <dbReference type="ARBA" id="ARBA00022741"/>
    </source>
</evidence>
<keyword evidence="4" id="KW-0547">Nucleotide-binding</keyword>
<keyword evidence="10" id="KW-1185">Reference proteome</keyword>
<dbReference type="PANTHER" id="PTHR19136:SF81">
    <property type="entry name" value="MOLYBDENUM COFACTOR GUANYLYLTRANSFERASE"/>
    <property type="match status" value="1"/>
</dbReference>
<keyword evidence="5" id="KW-0460">Magnesium</keyword>
<dbReference type="EMBL" id="AODF01000008">
    <property type="protein sequence ID" value="EUJ33048.1"/>
    <property type="molecule type" value="Genomic_DNA"/>
</dbReference>
<organism evidence="9 10">
    <name type="scientific">Listeria floridensis FSL S10-1187</name>
    <dbReference type="NCBI Taxonomy" id="1265817"/>
    <lineage>
        <taxon>Bacteria</taxon>
        <taxon>Bacillati</taxon>
        <taxon>Bacillota</taxon>
        <taxon>Bacilli</taxon>
        <taxon>Bacillales</taxon>
        <taxon>Listeriaceae</taxon>
        <taxon>Listeria</taxon>
    </lineage>
</organism>
<evidence type="ECO:0000256" key="2">
    <source>
        <dbReference type="ARBA" id="ARBA00022679"/>
    </source>
</evidence>
<keyword evidence="7" id="KW-0501">Molybdenum cofactor biosynthesis</keyword>
<evidence type="ECO:0000256" key="1">
    <source>
        <dbReference type="ARBA" id="ARBA00022490"/>
    </source>
</evidence>